<comment type="caution">
    <text evidence="2">The sequence shown here is derived from an EMBL/GenBank/DDBJ whole genome shotgun (WGS) entry which is preliminary data.</text>
</comment>
<dbReference type="NCBIfam" id="TIGR00254">
    <property type="entry name" value="GGDEF"/>
    <property type="match status" value="1"/>
</dbReference>
<dbReference type="PANTHER" id="PTHR45138">
    <property type="entry name" value="REGULATORY COMPONENTS OF SENSORY TRANSDUCTION SYSTEM"/>
    <property type="match status" value="1"/>
</dbReference>
<accession>A0A1G2S9E6</accession>
<sequence>MARTLKEAEQEIEVLKREVKELRELTLDDLTGLPRRKVFQVAVEEEILRSKRTKRPFSILIIDLNYLKTVNDTYGHQAGDQMIRSFAMFLRSTFRDCDILARTGGDEFMVFLPDQNEKSATTVKEHLLQTLKKGESLLPFFKGAAIGVATFGKENQSFEQMYAAADKAMYVHKKAMKKQD</sequence>
<protein>
    <recommendedName>
        <fullName evidence="1">GGDEF domain-containing protein</fullName>
    </recommendedName>
</protein>
<evidence type="ECO:0000259" key="1">
    <source>
        <dbReference type="PROSITE" id="PS50887"/>
    </source>
</evidence>
<dbReference type="PROSITE" id="PS50887">
    <property type="entry name" value="GGDEF"/>
    <property type="match status" value="1"/>
</dbReference>
<dbReference type="EMBL" id="MHUT01000006">
    <property type="protein sequence ID" value="OHA81627.1"/>
    <property type="molecule type" value="Genomic_DNA"/>
</dbReference>
<dbReference type="SUPFAM" id="SSF55073">
    <property type="entry name" value="Nucleotide cyclase"/>
    <property type="match status" value="1"/>
</dbReference>
<reference evidence="2 3" key="1">
    <citation type="journal article" date="2016" name="Nat. Commun.">
        <title>Thousands of microbial genomes shed light on interconnected biogeochemical processes in an aquifer system.</title>
        <authorList>
            <person name="Anantharaman K."/>
            <person name="Brown C.T."/>
            <person name="Hug L.A."/>
            <person name="Sharon I."/>
            <person name="Castelle C.J."/>
            <person name="Probst A.J."/>
            <person name="Thomas B.C."/>
            <person name="Singh A."/>
            <person name="Wilkins M.J."/>
            <person name="Karaoz U."/>
            <person name="Brodie E.L."/>
            <person name="Williams K.H."/>
            <person name="Hubbard S.S."/>
            <person name="Banfield J.F."/>
        </authorList>
    </citation>
    <scope>NUCLEOTIDE SEQUENCE [LARGE SCALE GENOMIC DNA]</scope>
</reference>
<dbReference type="GO" id="GO:0052621">
    <property type="term" value="F:diguanylate cyclase activity"/>
    <property type="evidence" value="ECO:0007669"/>
    <property type="project" value="TreeGrafter"/>
</dbReference>
<dbReference type="Pfam" id="PF00990">
    <property type="entry name" value="GGDEF"/>
    <property type="match status" value="1"/>
</dbReference>
<gene>
    <name evidence="2" type="ORF">A3D51_02530</name>
</gene>
<dbReference type="PANTHER" id="PTHR45138:SF9">
    <property type="entry name" value="DIGUANYLATE CYCLASE DGCM-RELATED"/>
    <property type="match status" value="1"/>
</dbReference>
<dbReference type="InterPro" id="IPR043128">
    <property type="entry name" value="Rev_trsase/Diguanyl_cyclase"/>
</dbReference>
<name>A0A1G2S9E6_9BACT</name>
<dbReference type="AlphaFoldDB" id="A0A1G2S9E6"/>
<dbReference type="InterPro" id="IPR050469">
    <property type="entry name" value="Diguanylate_Cyclase"/>
</dbReference>
<feature type="domain" description="GGDEF" evidence="1">
    <location>
        <begin position="55"/>
        <end position="180"/>
    </location>
</feature>
<proteinExistence type="predicted"/>
<dbReference type="CDD" id="cd01949">
    <property type="entry name" value="GGDEF"/>
    <property type="match status" value="1"/>
</dbReference>
<evidence type="ECO:0000313" key="2">
    <source>
        <dbReference type="EMBL" id="OHA81627.1"/>
    </source>
</evidence>
<dbReference type="SMART" id="SM00267">
    <property type="entry name" value="GGDEF"/>
    <property type="match status" value="1"/>
</dbReference>
<organism evidence="2 3">
    <name type="scientific">Candidatus Yonathbacteria bacterium RIFCSPHIGHO2_02_FULL_44_14</name>
    <dbReference type="NCBI Taxonomy" id="1802724"/>
    <lineage>
        <taxon>Bacteria</taxon>
        <taxon>Candidatus Yonathiibacteriota</taxon>
    </lineage>
</organism>
<evidence type="ECO:0000313" key="3">
    <source>
        <dbReference type="Proteomes" id="UP000179118"/>
    </source>
</evidence>
<dbReference type="InterPro" id="IPR029787">
    <property type="entry name" value="Nucleotide_cyclase"/>
</dbReference>
<dbReference type="InterPro" id="IPR000160">
    <property type="entry name" value="GGDEF_dom"/>
</dbReference>
<dbReference type="Proteomes" id="UP000179118">
    <property type="component" value="Unassembled WGS sequence"/>
</dbReference>
<dbReference type="Gene3D" id="3.30.70.270">
    <property type="match status" value="1"/>
</dbReference>